<dbReference type="EMBL" id="BQMJ01000044">
    <property type="protein sequence ID" value="GJQ13500.1"/>
    <property type="molecule type" value="Genomic_DNA"/>
</dbReference>
<proteinExistence type="predicted"/>
<comment type="caution">
    <text evidence="1">The sequence shown here is derived from an EMBL/GenBank/DDBJ whole genome shotgun (WGS) entry which is preliminary data.</text>
</comment>
<name>A0A9C7PZU8_9RHOD</name>
<dbReference type="PANTHER" id="PTHR33427:SF1">
    <property type="entry name" value="F6A14.21 PROTEIN"/>
    <property type="match status" value="1"/>
</dbReference>
<dbReference type="InterPro" id="IPR003615">
    <property type="entry name" value="HNH_nuc"/>
</dbReference>
<accession>A0A9C7PZU8</accession>
<dbReference type="PANTHER" id="PTHR33427">
    <property type="entry name" value="HNH ENDONUCLEASE"/>
    <property type="match status" value="1"/>
</dbReference>
<dbReference type="Proteomes" id="UP001061958">
    <property type="component" value="Unassembled WGS sequence"/>
</dbReference>
<evidence type="ECO:0008006" key="3">
    <source>
        <dbReference type="Google" id="ProtNLM"/>
    </source>
</evidence>
<reference evidence="1" key="1">
    <citation type="journal article" date="2022" name="Proc. Natl. Acad. Sci. U.S.A.">
        <title>Life cycle and functional genomics of the unicellular red alga Galdieria for elucidating algal and plant evolution and industrial use.</title>
        <authorList>
            <person name="Hirooka S."/>
            <person name="Itabashi T."/>
            <person name="Ichinose T.M."/>
            <person name="Onuma R."/>
            <person name="Fujiwara T."/>
            <person name="Yamashita S."/>
            <person name="Jong L.W."/>
            <person name="Tomita R."/>
            <person name="Iwane A.H."/>
            <person name="Miyagishima S.Y."/>
        </authorList>
    </citation>
    <scope>NUCLEOTIDE SEQUENCE</scope>
    <source>
        <strain evidence="1">NBRC 102759</strain>
    </source>
</reference>
<sequence>MLQQTDTLLALQSSSKEEINDLGVFVFDEKAYPVTLVSSLQGTKLKSTDIEKKEKVLRQFQHIDKEACWLKAEPVVSECSRGRDPSRWRRDLAGNVVCKKLRGGPFCMDYDHVVPLSKGGESILDNCQVLQTTANRHKGDRLVESNTDIKKYYKEISDRRVLPLQRHLDIVEFYVYGDVIRHGRRYYGLPMPTFDSFCPLM</sequence>
<protein>
    <recommendedName>
        <fullName evidence="3">HNH nuclease domain-containing protein</fullName>
    </recommendedName>
</protein>
<gene>
    <name evidence="1" type="ORF">GpartN1_g5291.t1</name>
</gene>
<keyword evidence="2" id="KW-1185">Reference proteome</keyword>
<dbReference type="AlphaFoldDB" id="A0A9C7PZU8"/>
<evidence type="ECO:0000313" key="1">
    <source>
        <dbReference type="EMBL" id="GJQ13500.1"/>
    </source>
</evidence>
<organism evidence="1 2">
    <name type="scientific">Galdieria partita</name>
    <dbReference type="NCBI Taxonomy" id="83374"/>
    <lineage>
        <taxon>Eukaryota</taxon>
        <taxon>Rhodophyta</taxon>
        <taxon>Bangiophyceae</taxon>
        <taxon>Galdieriales</taxon>
        <taxon>Galdieriaceae</taxon>
        <taxon>Galdieria</taxon>
    </lineage>
</organism>
<dbReference type="Gene3D" id="1.10.30.50">
    <property type="match status" value="1"/>
</dbReference>
<evidence type="ECO:0000313" key="2">
    <source>
        <dbReference type="Proteomes" id="UP001061958"/>
    </source>
</evidence>
<reference evidence="1" key="2">
    <citation type="submission" date="2022-01" db="EMBL/GenBank/DDBJ databases">
        <authorList>
            <person name="Hirooka S."/>
            <person name="Miyagishima S.Y."/>
        </authorList>
    </citation>
    <scope>NUCLEOTIDE SEQUENCE</scope>
    <source>
        <strain evidence="1">NBRC 102759</strain>
    </source>
</reference>
<dbReference type="CDD" id="cd00085">
    <property type="entry name" value="HNHc"/>
    <property type="match status" value="1"/>
</dbReference>
<dbReference type="OrthoDB" id="1883054at2759"/>